<evidence type="ECO:0000313" key="9">
    <source>
        <dbReference type="Proteomes" id="UP000326198"/>
    </source>
</evidence>
<dbReference type="Gene3D" id="4.10.240.10">
    <property type="entry name" value="Zn(2)-C6 fungal-type DNA-binding domain"/>
    <property type="match status" value="1"/>
</dbReference>
<evidence type="ECO:0000256" key="6">
    <source>
        <dbReference type="SAM" id="MobiDB-lite"/>
    </source>
</evidence>
<keyword evidence="4" id="KW-0804">Transcription</keyword>
<dbReference type="Proteomes" id="UP000326198">
    <property type="component" value="Unassembled WGS sequence"/>
</dbReference>
<dbReference type="PROSITE" id="PS50048">
    <property type="entry name" value="ZN2_CY6_FUNGAL_2"/>
    <property type="match status" value="1"/>
</dbReference>
<name>A0A5N7BMU6_9EURO</name>
<dbReference type="GO" id="GO:0005634">
    <property type="term" value="C:nucleus"/>
    <property type="evidence" value="ECO:0007669"/>
    <property type="project" value="UniProtKB-SubCell"/>
</dbReference>
<evidence type="ECO:0000256" key="1">
    <source>
        <dbReference type="ARBA" id="ARBA00004123"/>
    </source>
</evidence>
<evidence type="ECO:0000256" key="4">
    <source>
        <dbReference type="ARBA" id="ARBA00023163"/>
    </source>
</evidence>
<dbReference type="AlphaFoldDB" id="A0A5N7BMU6"/>
<dbReference type="PANTHER" id="PTHR37534:SF4">
    <property type="entry name" value="ZN(II)2CYS6 TRANSCRIPTION FACTOR (EUROFUNG)"/>
    <property type="match status" value="1"/>
</dbReference>
<dbReference type="Pfam" id="PF11951">
    <property type="entry name" value="Fungal_trans_2"/>
    <property type="match status" value="1"/>
</dbReference>
<keyword evidence="5" id="KW-0539">Nucleus</keyword>
<dbReference type="GO" id="GO:0045944">
    <property type="term" value="P:positive regulation of transcription by RNA polymerase II"/>
    <property type="evidence" value="ECO:0007669"/>
    <property type="project" value="TreeGrafter"/>
</dbReference>
<accession>A0A5N7BMU6</accession>
<evidence type="ECO:0000256" key="2">
    <source>
        <dbReference type="ARBA" id="ARBA00023015"/>
    </source>
</evidence>
<reference evidence="8 9" key="1">
    <citation type="submission" date="2019-04" db="EMBL/GenBank/DDBJ databases">
        <title>Friends and foes A comparative genomics studyof 23 Aspergillus species from section Flavi.</title>
        <authorList>
            <consortium name="DOE Joint Genome Institute"/>
            <person name="Kjaerbolling I."/>
            <person name="Vesth T."/>
            <person name="Frisvad J.C."/>
            <person name="Nybo J.L."/>
            <person name="Theobald S."/>
            <person name="Kildgaard S."/>
            <person name="Isbrandt T."/>
            <person name="Kuo A."/>
            <person name="Sato A."/>
            <person name="Lyhne E.K."/>
            <person name="Kogle M.E."/>
            <person name="Wiebenga A."/>
            <person name="Kun R.S."/>
            <person name="Lubbers R.J."/>
            <person name="Makela M.R."/>
            <person name="Barry K."/>
            <person name="Chovatia M."/>
            <person name="Clum A."/>
            <person name="Daum C."/>
            <person name="Haridas S."/>
            <person name="He G."/>
            <person name="LaButti K."/>
            <person name="Lipzen A."/>
            <person name="Mondo S."/>
            <person name="Riley R."/>
            <person name="Salamov A."/>
            <person name="Simmons B.A."/>
            <person name="Magnuson J.K."/>
            <person name="Henrissat B."/>
            <person name="Mortensen U.H."/>
            <person name="Larsen T.O."/>
            <person name="Devries R.P."/>
            <person name="Grigoriev I.V."/>
            <person name="Machida M."/>
            <person name="Baker S.E."/>
            <person name="Andersen M.R."/>
        </authorList>
    </citation>
    <scope>NUCLEOTIDE SEQUENCE [LARGE SCALE GENOMIC DNA]</scope>
    <source>
        <strain evidence="8 9">IBT 29228</strain>
    </source>
</reference>
<keyword evidence="3" id="KW-0238">DNA-binding</keyword>
<feature type="region of interest" description="Disordered" evidence="6">
    <location>
        <begin position="117"/>
        <end position="144"/>
    </location>
</feature>
<keyword evidence="9" id="KW-1185">Reference proteome</keyword>
<dbReference type="PROSITE" id="PS00463">
    <property type="entry name" value="ZN2_CY6_FUNGAL_1"/>
    <property type="match status" value="1"/>
</dbReference>
<comment type="subcellular location">
    <subcellularLocation>
        <location evidence="1">Nucleus</location>
    </subcellularLocation>
</comment>
<dbReference type="InterPro" id="IPR021858">
    <property type="entry name" value="Fun_TF"/>
</dbReference>
<sequence>MEAPDSDAAASQTQSRWKRTRSGCLKCRSRRRKCDGARPKCGSCQARGTACRWGLKASFHRSRNLSLSHGEVAALRAIERRREPLPSQARTAPTIIDESESISRDYRVISDTYAAQGEPHAEHGSAGGHGENEDVLSGAKPSVRDSTALTTVEGSGRGSGNSSTVLDAAYLHSQPSTSHTSSATDRLTTGNLSIGHLLCQPNTQIAQSLQPVYLEYAFSPLSDGYHYRSRGVATDETGAYAPPFSLGLAVSQDEHPSPEPLLPITCTEKARLISLFMQETGTWCETTDSDMHFTMRSLHPMMKSTAFMAAAMSLASRQLDHVEKVQRPVTLELYQYTIQHLLRQDPAKAEASVLATCTLLCVYEMMASGVHEWRRHLKGCAGLLLANKWNGSSRGIVKSCFWAFARIDVWAAFISRKTTLIPTDFWLNDASIESLATKGDVDDYCNLVIFIFAQIVNMLAAPEFGTTETGPTFAAPVSRLWEELQSWYRLRPQEVCPILRDSCPPPRVFPAVIYTCASAICGNTFYHTGCMLLLQTGLVPEWDASSASMKDTADIVWHARELCGISMSNPSHANWVNQLQPLYIAGAVFAGKSQPLPASRDSLDDPVHLPSSPILSLTRRNIPPRPARFHMEEEYATEKILLLKHLARIENETGWKTSDRAADLRKLWGF</sequence>
<protein>
    <recommendedName>
        <fullName evidence="7">Zn(2)-C6 fungal-type domain-containing protein</fullName>
    </recommendedName>
</protein>
<dbReference type="SMART" id="SM00066">
    <property type="entry name" value="GAL4"/>
    <property type="match status" value="1"/>
</dbReference>
<dbReference type="InterPro" id="IPR001138">
    <property type="entry name" value="Zn2Cys6_DnaBD"/>
</dbReference>
<evidence type="ECO:0000259" key="7">
    <source>
        <dbReference type="PROSITE" id="PS50048"/>
    </source>
</evidence>
<dbReference type="GO" id="GO:0000981">
    <property type="term" value="F:DNA-binding transcription factor activity, RNA polymerase II-specific"/>
    <property type="evidence" value="ECO:0007669"/>
    <property type="project" value="InterPro"/>
</dbReference>
<dbReference type="PANTHER" id="PTHR37534">
    <property type="entry name" value="TRANSCRIPTIONAL ACTIVATOR PROTEIN UGA3"/>
    <property type="match status" value="1"/>
</dbReference>
<dbReference type="SUPFAM" id="SSF57701">
    <property type="entry name" value="Zn2/Cys6 DNA-binding domain"/>
    <property type="match status" value="1"/>
</dbReference>
<evidence type="ECO:0000256" key="3">
    <source>
        <dbReference type="ARBA" id="ARBA00023125"/>
    </source>
</evidence>
<evidence type="ECO:0000313" key="8">
    <source>
        <dbReference type="EMBL" id="KAE8383152.1"/>
    </source>
</evidence>
<dbReference type="Pfam" id="PF00172">
    <property type="entry name" value="Zn_clus"/>
    <property type="match status" value="1"/>
</dbReference>
<dbReference type="GO" id="GO:0008270">
    <property type="term" value="F:zinc ion binding"/>
    <property type="evidence" value="ECO:0007669"/>
    <property type="project" value="InterPro"/>
</dbReference>
<gene>
    <name evidence="8" type="ORF">BDV26DRAFT_252211</name>
</gene>
<feature type="domain" description="Zn(2)-C6 fungal-type" evidence="7">
    <location>
        <begin position="23"/>
        <end position="53"/>
    </location>
</feature>
<keyword evidence="2" id="KW-0805">Transcription regulation</keyword>
<dbReference type="GO" id="GO:0000976">
    <property type="term" value="F:transcription cis-regulatory region binding"/>
    <property type="evidence" value="ECO:0007669"/>
    <property type="project" value="TreeGrafter"/>
</dbReference>
<evidence type="ECO:0000256" key="5">
    <source>
        <dbReference type="ARBA" id="ARBA00023242"/>
    </source>
</evidence>
<proteinExistence type="predicted"/>
<dbReference type="OrthoDB" id="4937900at2759"/>
<dbReference type="InterPro" id="IPR036864">
    <property type="entry name" value="Zn2-C6_fun-type_DNA-bd_sf"/>
</dbReference>
<dbReference type="CDD" id="cd00067">
    <property type="entry name" value="GAL4"/>
    <property type="match status" value="1"/>
</dbReference>
<dbReference type="EMBL" id="ML736157">
    <property type="protein sequence ID" value="KAE8383152.1"/>
    <property type="molecule type" value="Genomic_DNA"/>
</dbReference>
<organism evidence="8 9">
    <name type="scientific">Aspergillus bertholletiae</name>
    <dbReference type="NCBI Taxonomy" id="1226010"/>
    <lineage>
        <taxon>Eukaryota</taxon>
        <taxon>Fungi</taxon>
        <taxon>Dikarya</taxon>
        <taxon>Ascomycota</taxon>
        <taxon>Pezizomycotina</taxon>
        <taxon>Eurotiomycetes</taxon>
        <taxon>Eurotiomycetidae</taxon>
        <taxon>Eurotiales</taxon>
        <taxon>Aspergillaceae</taxon>
        <taxon>Aspergillus</taxon>
        <taxon>Aspergillus subgen. Circumdati</taxon>
    </lineage>
</organism>